<dbReference type="OrthoDB" id="9775557at2"/>
<evidence type="ECO:0000259" key="2">
    <source>
        <dbReference type="Pfam" id="PF00561"/>
    </source>
</evidence>
<dbReference type="Pfam" id="PF00561">
    <property type="entry name" value="Abhydrolase_1"/>
    <property type="match status" value="1"/>
</dbReference>
<dbReference type="SUPFAM" id="SSF53474">
    <property type="entry name" value="alpha/beta-Hydrolases"/>
    <property type="match status" value="1"/>
</dbReference>
<dbReference type="InterPro" id="IPR000639">
    <property type="entry name" value="Epox_hydrolase-like"/>
</dbReference>
<keyword evidence="4" id="KW-1185">Reference proteome</keyword>
<sequence length="264" mass="30516">MKTPTVVCFHGLVGNGFYSFSEIAVLLEKHFHLLIFDGPGHGETTPFESEEDYLFSSIAMWYKRVIQQVLSKPFYLMGHSWGADIALHYTKGYPDEVLGIVLLDGGYIFPQNQSEMSFNYAIAGWDDYMNRSAYYEWAVIVEEYKTYTNRWNHIKECYVASLFKKKDNHFELVTSKFTVLSIIKAFFKEPFSETYAFIKVPVLLIHATNPTELDVAREIGILQLKENVDDVMIIGVEGAGHMLQWDEPLQTATEIKKWIYEKET</sequence>
<dbReference type="EMBL" id="VDGI01000003">
    <property type="protein sequence ID" value="TQR20843.1"/>
    <property type="molecule type" value="Genomic_DNA"/>
</dbReference>
<keyword evidence="1 3" id="KW-0378">Hydrolase</keyword>
<dbReference type="PRINTS" id="PR00412">
    <property type="entry name" value="EPOXHYDRLASE"/>
</dbReference>
<feature type="domain" description="AB hydrolase-1" evidence="2">
    <location>
        <begin position="4"/>
        <end position="248"/>
    </location>
</feature>
<proteinExistence type="predicted"/>
<reference evidence="3 4" key="1">
    <citation type="submission" date="2019-06" db="EMBL/GenBank/DDBJ databases">
        <title>Psychrobacillus vulpis sp. nov., a new species isolated from feces of a red fox that inhabits in The Tablas de Daimiel Natural Park, Albacete, Spain.</title>
        <authorList>
            <person name="Rodriguez M."/>
            <person name="Reina J.C."/>
            <person name="Bejar V."/>
            <person name="Llamas I."/>
        </authorList>
    </citation>
    <scope>NUCLEOTIDE SEQUENCE [LARGE SCALE GENOMIC DNA]</scope>
    <source>
        <strain evidence="3 4">Z8</strain>
    </source>
</reference>
<dbReference type="GO" id="GO:0016787">
    <property type="term" value="F:hydrolase activity"/>
    <property type="evidence" value="ECO:0007669"/>
    <property type="project" value="UniProtKB-KW"/>
</dbReference>
<accession>A0A544TTR0</accession>
<dbReference type="InterPro" id="IPR000073">
    <property type="entry name" value="AB_hydrolase_1"/>
</dbReference>
<dbReference type="PANTHER" id="PTHR43798">
    <property type="entry name" value="MONOACYLGLYCEROL LIPASE"/>
    <property type="match status" value="1"/>
</dbReference>
<dbReference type="GO" id="GO:0016020">
    <property type="term" value="C:membrane"/>
    <property type="evidence" value="ECO:0007669"/>
    <property type="project" value="TreeGrafter"/>
</dbReference>
<dbReference type="Gene3D" id="3.40.50.1820">
    <property type="entry name" value="alpha/beta hydrolase"/>
    <property type="match status" value="1"/>
</dbReference>
<dbReference type="Proteomes" id="UP000316626">
    <property type="component" value="Unassembled WGS sequence"/>
</dbReference>
<evidence type="ECO:0000313" key="4">
    <source>
        <dbReference type="Proteomes" id="UP000316626"/>
    </source>
</evidence>
<dbReference type="AlphaFoldDB" id="A0A544TTR0"/>
<protein>
    <submittedName>
        <fullName evidence="3">Alpha/beta hydrolase</fullName>
    </submittedName>
</protein>
<gene>
    <name evidence="3" type="ORF">FG384_04405</name>
</gene>
<evidence type="ECO:0000256" key="1">
    <source>
        <dbReference type="ARBA" id="ARBA00022801"/>
    </source>
</evidence>
<name>A0A544TTR0_9BACI</name>
<dbReference type="InterPro" id="IPR050266">
    <property type="entry name" value="AB_hydrolase_sf"/>
</dbReference>
<dbReference type="RefSeq" id="WP_142641378.1">
    <property type="nucleotide sequence ID" value="NZ_VDGI01000003.1"/>
</dbReference>
<evidence type="ECO:0000313" key="3">
    <source>
        <dbReference type="EMBL" id="TQR20843.1"/>
    </source>
</evidence>
<organism evidence="3 4">
    <name type="scientific">Psychrobacillus vulpis</name>
    <dbReference type="NCBI Taxonomy" id="2325572"/>
    <lineage>
        <taxon>Bacteria</taxon>
        <taxon>Bacillati</taxon>
        <taxon>Bacillota</taxon>
        <taxon>Bacilli</taxon>
        <taxon>Bacillales</taxon>
        <taxon>Bacillaceae</taxon>
        <taxon>Psychrobacillus</taxon>
    </lineage>
</organism>
<dbReference type="PANTHER" id="PTHR43798:SF31">
    <property type="entry name" value="AB HYDROLASE SUPERFAMILY PROTEIN YCLE"/>
    <property type="match status" value="1"/>
</dbReference>
<dbReference type="InterPro" id="IPR029058">
    <property type="entry name" value="AB_hydrolase_fold"/>
</dbReference>
<comment type="caution">
    <text evidence="3">The sequence shown here is derived from an EMBL/GenBank/DDBJ whole genome shotgun (WGS) entry which is preliminary data.</text>
</comment>